<name>A0AAD4FKL0_9PLEO</name>
<comment type="caution">
    <text evidence="2">The sequence shown here is derived from an EMBL/GenBank/DDBJ whole genome shotgun (WGS) entry which is preliminary data.</text>
</comment>
<keyword evidence="3" id="KW-1185">Reference proteome</keyword>
<reference evidence="2" key="1">
    <citation type="submission" date="2021-07" db="EMBL/GenBank/DDBJ databases">
        <title>Genome Resource of American Ginseng Black Spot Pathogen Alternaria panax.</title>
        <authorList>
            <person name="Qiu C."/>
            <person name="Wang W."/>
            <person name="Liu Z."/>
        </authorList>
    </citation>
    <scope>NUCLEOTIDE SEQUENCE</scope>
    <source>
        <strain evidence="2">BNCC115425</strain>
    </source>
</reference>
<gene>
    <name evidence="2" type="ORF">G6011_08771</name>
</gene>
<evidence type="ECO:0000256" key="1">
    <source>
        <dbReference type="SAM" id="MobiDB-lite"/>
    </source>
</evidence>
<sequence>MIYSSKVMDNWRQQPKVSPDSSPSPPTTRPTTPTSPASVWGRPSSSSLDWRSGSLPRPISHQAVLPPFKRLEDGYILYIPPAPIPSSSIIRRHSNQSQFEDHPIVVLGTRRDAGDDIVMFRHIASFGGVPVEEKKSKHLQGFFMLCENSQDKGKKSTNPIAKMALGPPLKKRSYVNLSHNSFFEIEYRYLAPFHGELRRLDAESVAFIKKAPCST</sequence>
<dbReference type="AlphaFoldDB" id="A0AAD4FKL0"/>
<feature type="compositionally biased region" description="Low complexity" evidence="1">
    <location>
        <begin position="29"/>
        <end position="53"/>
    </location>
</feature>
<feature type="region of interest" description="Disordered" evidence="1">
    <location>
        <begin position="1"/>
        <end position="53"/>
    </location>
</feature>
<proteinExistence type="predicted"/>
<dbReference type="Proteomes" id="UP001199106">
    <property type="component" value="Unassembled WGS sequence"/>
</dbReference>
<organism evidence="2 3">
    <name type="scientific">Alternaria panax</name>
    <dbReference type="NCBI Taxonomy" id="48097"/>
    <lineage>
        <taxon>Eukaryota</taxon>
        <taxon>Fungi</taxon>
        <taxon>Dikarya</taxon>
        <taxon>Ascomycota</taxon>
        <taxon>Pezizomycotina</taxon>
        <taxon>Dothideomycetes</taxon>
        <taxon>Pleosporomycetidae</taxon>
        <taxon>Pleosporales</taxon>
        <taxon>Pleosporineae</taxon>
        <taxon>Pleosporaceae</taxon>
        <taxon>Alternaria</taxon>
        <taxon>Alternaria sect. Panax</taxon>
    </lineage>
</organism>
<evidence type="ECO:0000313" key="3">
    <source>
        <dbReference type="Proteomes" id="UP001199106"/>
    </source>
</evidence>
<evidence type="ECO:0000313" key="2">
    <source>
        <dbReference type="EMBL" id="KAG9190683.1"/>
    </source>
</evidence>
<protein>
    <submittedName>
        <fullName evidence="2">Uncharacterized protein</fullName>
    </submittedName>
</protein>
<dbReference type="EMBL" id="JAANER010000004">
    <property type="protein sequence ID" value="KAG9190683.1"/>
    <property type="molecule type" value="Genomic_DNA"/>
</dbReference>
<accession>A0AAD4FKL0</accession>